<evidence type="ECO:0000256" key="1">
    <source>
        <dbReference type="SAM" id="MobiDB-lite"/>
    </source>
</evidence>
<comment type="caution">
    <text evidence="2">The sequence shown here is derived from an EMBL/GenBank/DDBJ whole genome shotgun (WGS) entry which is preliminary data.</text>
</comment>
<sequence>MSVIGYDDTADEFTALYADGRAVARVCRGSMTDRTWPQQRTARSGRPTSTRRSCVRGSR</sequence>
<feature type="compositionally biased region" description="Polar residues" evidence="1">
    <location>
        <begin position="34"/>
        <end position="52"/>
    </location>
</feature>
<protein>
    <submittedName>
        <fullName evidence="2">Uncharacterized protein</fullName>
    </submittedName>
</protein>
<dbReference type="Proteomes" id="UP000037432">
    <property type="component" value="Unassembled WGS sequence"/>
</dbReference>
<evidence type="ECO:0000313" key="3">
    <source>
        <dbReference type="Proteomes" id="UP000037432"/>
    </source>
</evidence>
<proteinExistence type="predicted"/>
<evidence type="ECO:0000313" key="2">
    <source>
        <dbReference type="EMBL" id="KMS73515.1"/>
    </source>
</evidence>
<accession>A0A0J8C6N8</accession>
<feature type="region of interest" description="Disordered" evidence="1">
    <location>
        <begin position="34"/>
        <end position="59"/>
    </location>
</feature>
<name>A0A0J8C6N8_STRVR</name>
<organism evidence="2 3">
    <name type="scientific">Streptomyces viridochromogenes</name>
    <dbReference type="NCBI Taxonomy" id="1938"/>
    <lineage>
        <taxon>Bacteria</taxon>
        <taxon>Bacillati</taxon>
        <taxon>Actinomycetota</taxon>
        <taxon>Actinomycetes</taxon>
        <taxon>Kitasatosporales</taxon>
        <taxon>Streptomycetaceae</taxon>
        <taxon>Streptomyces</taxon>
    </lineage>
</organism>
<dbReference type="EMBL" id="LFNT01000019">
    <property type="protein sequence ID" value="KMS73515.1"/>
    <property type="molecule type" value="Genomic_DNA"/>
</dbReference>
<dbReference type="AlphaFoldDB" id="A0A0J8C6N8"/>
<gene>
    <name evidence="2" type="ORF">ACM01_18730</name>
</gene>
<reference evidence="2 3" key="1">
    <citation type="submission" date="2015-06" db="EMBL/GenBank/DDBJ databases">
        <authorList>
            <person name="Ju K.-S."/>
            <person name="Doroghazi J.R."/>
            <person name="Metcalf W.W."/>
        </authorList>
    </citation>
    <scope>NUCLEOTIDE SEQUENCE [LARGE SCALE GENOMIC DNA]</scope>
    <source>
        <strain evidence="2 3">NRRL 3414</strain>
    </source>
</reference>